<keyword evidence="6" id="KW-1185">Reference proteome</keyword>
<dbReference type="SUPFAM" id="SSF54111">
    <property type="entry name" value="Urease, gamma-subunit"/>
    <property type="match status" value="1"/>
</dbReference>
<evidence type="ECO:0000256" key="2">
    <source>
        <dbReference type="ARBA" id="ARBA00012934"/>
    </source>
</evidence>
<dbReference type="PANTHER" id="PTHR33569">
    <property type="entry name" value="UREASE"/>
    <property type="match status" value="1"/>
</dbReference>
<dbReference type="OrthoDB" id="9797217at2"/>
<gene>
    <name evidence="5" type="ORF">DFR47_101176</name>
</gene>
<dbReference type="Proteomes" id="UP000252893">
    <property type="component" value="Unassembled WGS sequence"/>
</dbReference>
<accession>A0A366E8E5</accession>
<dbReference type="Gene3D" id="2.10.150.10">
    <property type="entry name" value="Urease, beta subunit"/>
    <property type="match status" value="1"/>
</dbReference>
<proteinExistence type="predicted"/>
<dbReference type="InterPro" id="IPR002026">
    <property type="entry name" value="Urease_gamma/gamma-beta_su"/>
</dbReference>
<dbReference type="PIRSF" id="PIRSF001225">
    <property type="entry name" value="Urease_gammabeta"/>
    <property type="match status" value="1"/>
</dbReference>
<evidence type="ECO:0000256" key="4">
    <source>
        <dbReference type="ARBA" id="ARBA00047778"/>
    </source>
</evidence>
<dbReference type="InterPro" id="IPR050069">
    <property type="entry name" value="Urease_subunit"/>
</dbReference>
<dbReference type="CDD" id="cd00407">
    <property type="entry name" value="Urease_beta"/>
    <property type="match status" value="1"/>
</dbReference>
<dbReference type="UniPathway" id="UPA00258">
    <property type="reaction ID" value="UER00370"/>
</dbReference>
<comment type="pathway">
    <text evidence="1">Nitrogen metabolism; urea degradation; CO(2) and NH(3) from urea (urease route): step 1/1.</text>
</comment>
<dbReference type="GO" id="GO:0009039">
    <property type="term" value="F:urease activity"/>
    <property type="evidence" value="ECO:0007669"/>
    <property type="project" value="UniProtKB-EC"/>
</dbReference>
<comment type="catalytic activity">
    <reaction evidence="4">
        <text>urea + 2 H2O + H(+) = hydrogencarbonate + 2 NH4(+)</text>
        <dbReference type="Rhea" id="RHEA:20557"/>
        <dbReference type="ChEBI" id="CHEBI:15377"/>
        <dbReference type="ChEBI" id="CHEBI:15378"/>
        <dbReference type="ChEBI" id="CHEBI:16199"/>
        <dbReference type="ChEBI" id="CHEBI:17544"/>
        <dbReference type="ChEBI" id="CHEBI:28938"/>
        <dbReference type="EC" id="3.5.1.5"/>
    </reaction>
</comment>
<dbReference type="InterPro" id="IPR036461">
    <property type="entry name" value="Urease_betasu_sf"/>
</dbReference>
<evidence type="ECO:0000256" key="1">
    <source>
        <dbReference type="ARBA" id="ARBA00004897"/>
    </source>
</evidence>
<dbReference type="EC" id="3.5.1.5" evidence="2"/>
<dbReference type="NCBIfam" id="TIGR00192">
    <property type="entry name" value="urease_beta"/>
    <property type="match status" value="1"/>
</dbReference>
<dbReference type="GO" id="GO:0035550">
    <property type="term" value="C:urease complex"/>
    <property type="evidence" value="ECO:0007669"/>
    <property type="project" value="InterPro"/>
</dbReference>
<dbReference type="EMBL" id="QNRH01000001">
    <property type="protein sequence ID" value="RBO98577.1"/>
    <property type="molecule type" value="Genomic_DNA"/>
</dbReference>
<dbReference type="RefSeq" id="WP_113942531.1">
    <property type="nucleotide sequence ID" value="NZ_JBHEEG010000003.1"/>
</dbReference>
<evidence type="ECO:0000313" key="5">
    <source>
        <dbReference type="EMBL" id="RBO98577.1"/>
    </source>
</evidence>
<dbReference type="Pfam" id="PF00547">
    <property type="entry name" value="Urease_gamma"/>
    <property type="match status" value="1"/>
</dbReference>
<protein>
    <recommendedName>
        <fullName evidence="2">urease</fullName>
        <ecNumber evidence="2">3.5.1.5</ecNumber>
    </recommendedName>
</protein>
<comment type="caution">
    <text evidence="5">The sequence shown here is derived from an EMBL/GenBank/DDBJ whole genome shotgun (WGS) entry which is preliminary data.</text>
</comment>
<dbReference type="SUPFAM" id="SSF51278">
    <property type="entry name" value="Urease, beta-subunit"/>
    <property type="match status" value="1"/>
</dbReference>
<dbReference type="Pfam" id="PF00699">
    <property type="entry name" value="Urease_beta"/>
    <property type="match status" value="1"/>
</dbReference>
<dbReference type="InterPro" id="IPR008223">
    <property type="entry name" value="Urease_gamma-beta_su"/>
</dbReference>
<dbReference type="NCBIfam" id="NF009671">
    <property type="entry name" value="PRK13192.1"/>
    <property type="match status" value="1"/>
</dbReference>
<dbReference type="AlphaFoldDB" id="A0A366E8E5"/>
<dbReference type="NCBIfam" id="NF009682">
    <property type="entry name" value="PRK13203.1"/>
    <property type="match status" value="1"/>
</dbReference>
<sequence>MHLTPHETDKLMLVTTGQLAQRRLARGLRLNYPEAVALISLVMLELIRDGQHSVAQLMHLGSTILGKREVMSGVAEMIEDVQIEGTFRDGTKLVAVRTPISAAKGDMKLALYGSFLPVPEKMQDDEEIGIAGQVVCAEGDIALNEGRETVTISVTNTDSRPVQIGSHFNFVETNPRLKFDREAAYGKRLDIPAGLAVRFEPGETKDVTLVAISGNQIIRGGNNLVDGAVDADNKARTLSRVSERAFADSRNAE</sequence>
<dbReference type="InterPro" id="IPR036463">
    <property type="entry name" value="Urease_gamma_sf"/>
</dbReference>
<dbReference type="Gene3D" id="3.30.280.10">
    <property type="entry name" value="Urease, gamma-like subunit"/>
    <property type="match status" value="1"/>
</dbReference>
<dbReference type="NCBIfam" id="TIGR00193">
    <property type="entry name" value="urease_gam"/>
    <property type="match status" value="1"/>
</dbReference>
<dbReference type="InterPro" id="IPR002019">
    <property type="entry name" value="Urease_beta-like"/>
</dbReference>
<dbReference type="CDD" id="cd00390">
    <property type="entry name" value="Urease_gamma"/>
    <property type="match status" value="1"/>
</dbReference>
<evidence type="ECO:0000313" key="6">
    <source>
        <dbReference type="Proteomes" id="UP000252893"/>
    </source>
</evidence>
<dbReference type="GO" id="GO:0043419">
    <property type="term" value="P:urea catabolic process"/>
    <property type="evidence" value="ECO:0007669"/>
    <property type="project" value="UniProtKB-UniPathway"/>
</dbReference>
<reference evidence="5 6" key="1">
    <citation type="submission" date="2018-06" db="EMBL/GenBank/DDBJ databases">
        <title>Genomic Encyclopedia of Type Strains, Phase IV (KMG-IV): sequencing the most valuable type-strain genomes for metagenomic binning, comparative biology and taxonomic classification.</title>
        <authorList>
            <person name="Goeker M."/>
        </authorList>
    </citation>
    <scope>NUCLEOTIDE SEQUENCE [LARGE SCALE GENOMIC DNA]</scope>
    <source>
        <strain evidence="5 6">DSM 25619</strain>
    </source>
</reference>
<dbReference type="FunFam" id="3.30.280.10:FF:000001">
    <property type="entry name" value="Urease subunit alpha"/>
    <property type="match status" value="1"/>
</dbReference>
<name>A0A366E8E5_9HYPH</name>
<keyword evidence="3" id="KW-0378">Hydrolase</keyword>
<organism evidence="5 6">
    <name type="scientific">Pseudochrobactrum asaccharolyticum</name>
    <dbReference type="NCBI Taxonomy" id="354351"/>
    <lineage>
        <taxon>Bacteria</taxon>
        <taxon>Pseudomonadati</taxon>
        <taxon>Pseudomonadota</taxon>
        <taxon>Alphaproteobacteria</taxon>
        <taxon>Hyphomicrobiales</taxon>
        <taxon>Brucellaceae</taxon>
        <taxon>Pseudochrobactrum</taxon>
    </lineage>
</organism>
<dbReference type="NCBIfam" id="NF009712">
    <property type="entry name" value="PRK13241.1"/>
    <property type="match status" value="1"/>
</dbReference>
<dbReference type="GO" id="GO:0016151">
    <property type="term" value="F:nickel cation binding"/>
    <property type="evidence" value="ECO:0007669"/>
    <property type="project" value="InterPro"/>
</dbReference>
<dbReference type="PANTHER" id="PTHR33569:SF1">
    <property type="entry name" value="UREASE"/>
    <property type="match status" value="1"/>
</dbReference>
<evidence type="ECO:0000256" key="3">
    <source>
        <dbReference type="ARBA" id="ARBA00022801"/>
    </source>
</evidence>